<dbReference type="Gene3D" id="3.10.450.50">
    <property type="match status" value="1"/>
</dbReference>
<dbReference type="InterPro" id="IPR037401">
    <property type="entry name" value="SnoaL-like"/>
</dbReference>
<organism evidence="2 3">
    <name type="scientific">Variovorax defluvii</name>
    <dbReference type="NCBI Taxonomy" id="913761"/>
    <lineage>
        <taxon>Bacteria</taxon>
        <taxon>Pseudomonadati</taxon>
        <taxon>Pseudomonadota</taxon>
        <taxon>Betaproteobacteria</taxon>
        <taxon>Burkholderiales</taxon>
        <taxon>Comamonadaceae</taxon>
        <taxon>Variovorax</taxon>
    </lineage>
</organism>
<dbReference type="CDD" id="cd00531">
    <property type="entry name" value="NTF2_like"/>
    <property type="match status" value="1"/>
</dbReference>
<evidence type="ECO:0000259" key="1">
    <source>
        <dbReference type="Pfam" id="PF13577"/>
    </source>
</evidence>
<dbReference type="RefSeq" id="WP_345537656.1">
    <property type="nucleotide sequence ID" value="NZ_BAABGJ010000017.1"/>
</dbReference>
<proteinExistence type="predicted"/>
<feature type="domain" description="SnoaL-like" evidence="1">
    <location>
        <begin position="13"/>
        <end position="152"/>
    </location>
</feature>
<dbReference type="Proteomes" id="UP001500975">
    <property type="component" value="Unassembled WGS sequence"/>
</dbReference>
<accession>A0ABP8HKK3</accession>
<comment type="caution">
    <text evidence="2">The sequence shown here is derived from an EMBL/GenBank/DDBJ whole genome shotgun (WGS) entry which is preliminary data.</text>
</comment>
<dbReference type="EMBL" id="BAABGJ010000017">
    <property type="protein sequence ID" value="GAA4340540.1"/>
    <property type="molecule type" value="Genomic_DNA"/>
</dbReference>
<name>A0ABP8HKK3_9BURK</name>
<reference evidence="3" key="1">
    <citation type="journal article" date="2019" name="Int. J. Syst. Evol. Microbiol.">
        <title>The Global Catalogue of Microorganisms (GCM) 10K type strain sequencing project: providing services to taxonomists for standard genome sequencing and annotation.</title>
        <authorList>
            <consortium name="The Broad Institute Genomics Platform"/>
            <consortium name="The Broad Institute Genome Sequencing Center for Infectious Disease"/>
            <person name="Wu L."/>
            <person name="Ma J."/>
        </authorList>
    </citation>
    <scope>NUCLEOTIDE SEQUENCE [LARGE SCALE GENOMIC DNA]</scope>
    <source>
        <strain evidence="3">JCM 17804</strain>
    </source>
</reference>
<dbReference type="Pfam" id="PF13577">
    <property type="entry name" value="SnoaL_4"/>
    <property type="match status" value="1"/>
</dbReference>
<dbReference type="SUPFAM" id="SSF54427">
    <property type="entry name" value="NTF2-like"/>
    <property type="match status" value="1"/>
</dbReference>
<dbReference type="InterPro" id="IPR032710">
    <property type="entry name" value="NTF2-like_dom_sf"/>
</dbReference>
<gene>
    <name evidence="2" type="ORF">GCM10023165_20580</name>
</gene>
<sequence>MTRFQADSFTPERVVDRLAIQDLIHRWCSAVDRLDFEAMRDIFHPEAIDDHNRYSGDIPGLLKWIEERHRPMPFSMHMVGNMVIEFASPELALSETYVWYIQRYPPEAKESLIALTNGASAKADTGMDLMGCARYIDRVEKRDGKWRILRRTAVADWKGVQPFDSDAPAPLPHWNIGRRDKQDPLYRERAAVGLPGA</sequence>
<evidence type="ECO:0000313" key="3">
    <source>
        <dbReference type="Proteomes" id="UP001500975"/>
    </source>
</evidence>
<protein>
    <submittedName>
        <fullName evidence="2">Nuclear transport factor 2 family protein</fullName>
    </submittedName>
</protein>
<keyword evidence="3" id="KW-1185">Reference proteome</keyword>
<evidence type="ECO:0000313" key="2">
    <source>
        <dbReference type="EMBL" id="GAA4340540.1"/>
    </source>
</evidence>